<evidence type="ECO:0000259" key="3">
    <source>
        <dbReference type="Pfam" id="PF00483"/>
    </source>
</evidence>
<name>A0ABT0YM10_9BURK</name>
<feature type="domain" description="Nucleotidyl transferase" evidence="3">
    <location>
        <begin position="2"/>
        <end position="132"/>
    </location>
</feature>
<dbReference type="InterPro" id="IPR054790">
    <property type="entry name" value="MurU"/>
</dbReference>
<gene>
    <name evidence="4" type="ORF">M8A51_07000</name>
</gene>
<dbReference type="InterPro" id="IPR029044">
    <property type="entry name" value="Nucleotide-diphossugar_trans"/>
</dbReference>
<evidence type="ECO:0000313" key="4">
    <source>
        <dbReference type="EMBL" id="MCM5679277.1"/>
    </source>
</evidence>
<evidence type="ECO:0000313" key="5">
    <source>
        <dbReference type="Proteomes" id="UP001165541"/>
    </source>
</evidence>
<proteinExistence type="predicted"/>
<comment type="caution">
    <text evidence="4">The sequence shown here is derived from an EMBL/GenBank/DDBJ whole genome shotgun (WGS) entry which is preliminary data.</text>
</comment>
<dbReference type="InterPro" id="IPR050065">
    <property type="entry name" value="GlmU-like"/>
</dbReference>
<keyword evidence="2" id="KW-0548">Nucleotidyltransferase</keyword>
<evidence type="ECO:0000256" key="1">
    <source>
        <dbReference type="ARBA" id="ARBA00022679"/>
    </source>
</evidence>
<dbReference type="Proteomes" id="UP001165541">
    <property type="component" value="Unassembled WGS sequence"/>
</dbReference>
<accession>A0ABT0YM10</accession>
<dbReference type="Gene3D" id="3.90.550.10">
    <property type="entry name" value="Spore Coat Polysaccharide Biosynthesis Protein SpsA, Chain A"/>
    <property type="match status" value="1"/>
</dbReference>
<dbReference type="PANTHER" id="PTHR43584:SF8">
    <property type="entry name" value="N-ACETYLMURAMATE ALPHA-1-PHOSPHATE URIDYLYLTRANSFERASE"/>
    <property type="match status" value="1"/>
</dbReference>
<dbReference type="SUPFAM" id="SSF53448">
    <property type="entry name" value="Nucleotide-diphospho-sugar transferases"/>
    <property type="match status" value="1"/>
</dbReference>
<dbReference type="InterPro" id="IPR005835">
    <property type="entry name" value="NTP_transferase_dom"/>
</dbReference>
<dbReference type="PANTHER" id="PTHR43584">
    <property type="entry name" value="NUCLEOTIDYL TRANSFERASE"/>
    <property type="match status" value="1"/>
</dbReference>
<evidence type="ECO:0000256" key="2">
    <source>
        <dbReference type="ARBA" id="ARBA00022695"/>
    </source>
</evidence>
<keyword evidence="1" id="KW-0808">Transferase</keyword>
<reference evidence="4" key="1">
    <citation type="submission" date="2022-05" db="EMBL/GenBank/DDBJ databases">
        <title>Schlegelella sp. nov., isolated from mangrove soil.</title>
        <authorList>
            <person name="Liu Y."/>
            <person name="Ge X."/>
            <person name="Liu W."/>
        </authorList>
    </citation>
    <scope>NUCLEOTIDE SEQUENCE</scope>
    <source>
        <strain evidence="4">S2-27</strain>
    </source>
</reference>
<sequence>MKAIVLAAGRGERMRPLTDHTPKPLLPVAGKPLIVWHLEALARDGVEEVVINTAWLEEQIPATLGDGSRWGLKLHYSMEGRDHGGALETAGGIAKALPWLGDCFWVISGDIYAPDFRFDAQVAQHFAASERLAHLWLVPNPPFHPRGDFGIGAGGLGMADGSGLDGKRWTYSNLALLRAELCAGIEPGARAQLGPLLYEGMRQRRIGVEAYPGRWENVGTPAQLEALNAAAGEGSRPPPEPKEAP</sequence>
<dbReference type="Pfam" id="PF00483">
    <property type="entry name" value="NTP_transferase"/>
    <property type="match status" value="1"/>
</dbReference>
<keyword evidence="5" id="KW-1185">Reference proteome</keyword>
<dbReference type="NCBIfam" id="NF045761">
    <property type="entry name" value="NAMPUrTaseMurU"/>
    <property type="match status" value="1"/>
</dbReference>
<protein>
    <submittedName>
        <fullName evidence="4">Nucleotidyltransferase family protein</fullName>
    </submittedName>
</protein>
<dbReference type="EMBL" id="JAMKFE010000003">
    <property type="protein sequence ID" value="MCM5679277.1"/>
    <property type="molecule type" value="Genomic_DNA"/>
</dbReference>
<dbReference type="CDD" id="cd06422">
    <property type="entry name" value="NTP_transferase_like_1"/>
    <property type="match status" value="1"/>
</dbReference>
<organism evidence="4 5">
    <name type="scientific">Caldimonas mangrovi</name>
    <dbReference type="NCBI Taxonomy" id="2944811"/>
    <lineage>
        <taxon>Bacteria</taxon>
        <taxon>Pseudomonadati</taxon>
        <taxon>Pseudomonadota</taxon>
        <taxon>Betaproteobacteria</taxon>
        <taxon>Burkholderiales</taxon>
        <taxon>Sphaerotilaceae</taxon>
        <taxon>Caldimonas</taxon>
    </lineage>
</organism>